<protein>
    <submittedName>
        <fullName evidence="8">RagB/SusD family nutrient uptake outer membrane protein</fullName>
    </submittedName>
</protein>
<feature type="chain" id="PRO_5039907336" evidence="6">
    <location>
        <begin position="21"/>
        <end position="535"/>
    </location>
</feature>
<dbReference type="Gene3D" id="1.25.40.10">
    <property type="entry name" value="Tetratricopeptide repeat domain"/>
    <property type="match status" value="1"/>
</dbReference>
<organism evidence="8 9">
    <name type="scientific">Xiashengella succiniciproducens</name>
    <dbReference type="NCBI Taxonomy" id="2949635"/>
    <lineage>
        <taxon>Bacteria</taxon>
        <taxon>Pseudomonadati</taxon>
        <taxon>Bacteroidota</taxon>
        <taxon>Bacteroidia</taxon>
        <taxon>Marinilabiliales</taxon>
        <taxon>Marinilabiliaceae</taxon>
        <taxon>Xiashengella</taxon>
    </lineage>
</organism>
<dbReference type="EMBL" id="CP098400">
    <property type="protein sequence ID" value="URW79264.1"/>
    <property type="molecule type" value="Genomic_DNA"/>
</dbReference>
<dbReference type="CDD" id="cd08977">
    <property type="entry name" value="SusD"/>
    <property type="match status" value="1"/>
</dbReference>
<gene>
    <name evidence="8" type="ORF">M9189_10400</name>
</gene>
<sequence length="535" mass="59848">MKKLLSIIGLVIPFAFSACVDDLDVTPKDPDTILSGNLTEAHMEQVLAKIYASFIIPGQGANGGADISSGDENFFTTMRALWNLQELPTDEAICAWGDVGIADLNTQTWSPSNPFLTALYQRLGLSVTYANDFIALTKNIEDPDIARYNAEARFLRALAYYWHIDLFGNPPFVTEEDGVGKSFPKQVSRAELFEYIENELLAIENLVAAPGTHSQQADRGAVWMLLARLYLNAEVYTGTPRWEDCIEYATKVIESGKYELNPNYRQNFSADNHYPANREMIFAWEQDGINTQGYVGTTFLIQSSSDAEYLPAQEIHNLPANPNWNGNRARKDFMNILVDTLATYGNVPVPANDPFFTQCPDTRVYLRIKKSIDIPTAGASGDFGIGVYKFTATNADGSNPENYNEAYACTDFPIFRLADAYLMRAEARFRLGEIEDAVDDVNVIRERAFGGTSGNITAAQLTERFLLDERAREFYYEAHRRTDLIRFGQFTNGTYHWQWKGGVFAGVATSPHLNLYPIPGEEVAANPNMIQNQGY</sequence>
<keyword evidence="9" id="KW-1185">Reference proteome</keyword>
<feature type="domain" description="RagB/SusD" evidence="7">
    <location>
        <begin position="377"/>
        <end position="535"/>
    </location>
</feature>
<dbReference type="GO" id="GO:0009279">
    <property type="term" value="C:cell outer membrane"/>
    <property type="evidence" value="ECO:0007669"/>
    <property type="project" value="UniProtKB-SubCell"/>
</dbReference>
<keyword evidence="3 6" id="KW-0732">Signal</keyword>
<dbReference type="Gene3D" id="1.10.3780.10">
    <property type="entry name" value="SusD-like"/>
    <property type="match status" value="1"/>
</dbReference>
<evidence type="ECO:0000256" key="2">
    <source>
        <dbReference type="ARBA" id="ARBA00006275"/>
    </source>
</evidence>
<keyword evidence="4" id="KW-0472">Membrane</keyword>
<name>A0A9J6ZPS9_9BACT</name>
<evidence type="ECO:0000256" key="6">
    <source>
        <dbReference type="SAM" id="SignalP"/>
    </source>
</evidence>
<dbReference type="InterPro" id="IPR011990">
    <property type="entry name" value="TPR-like_helical_dom_sf"/>
</dbReference>
<evidence type="ECO:0000313" key="9">
    <source>
        <dbReference type="Proteomes" id="UP001056426"/>
    </source>
</evidence>
<accession>A0A9J6ZPS9</accession>
<dbReference type="RefSeq" id="WP_250723018.1">
    <property type="nucleotide sequence ID" value="NZ_CP098400.1"/>
</dbReference>
<comment type="similarity">
    <text evidence="2">Belongs to the SusD family.</text>
</comment>
<evidence type="ECO:0000313" key="8">
    <source>
        <dbReference type="EMBL" id="URW79264.1"/>
    </source>
</evidence>
<dbReference type="Proteomes" id="UP001056426">
    <property type="component" value="Chromosome"/>
</dbReference>
<evidence type="ECO:0000256" key="4">
    <source>
        <dbReference type="ARBA" id="ARBA00023136"/>
    </source>
</evidence>
<feature type="signal peptide" evidence="6">
    <location>
        <begin position="1"/>
        <end position="20"/>
    </location>
</feature>
<dbReference type="Pfam" id="PF07980">
    <property type="entry name" value="SusD_RagB"/>
    <property type="match status" value="1"/>
</dbReference>
<dbReference type="InterPro" id="IPR012944">
    <property type="entry name" value="SusD_RagB_dom"/>
</dbReference>
<dbReference type="PROSITE" id="PS51257">
    <property type="entry name" value="PROKAR_LIPOPROTEIN"/>
    <property type="match status" value="1"/>
</dbReference>
<evidence type="ECO:0000256" key="1">
    <source>
        <dbReference type="ARBA" id="ARBA00004442"/>
    </source>
</evidence>
<comment type="subcellular location">
    <subcellularLocation>
        <location evidence="1">Cell outer membrane</location>
    </subcellularLocation>
</comment>
<evidence type="ECO:0000256" key="3">
    <source>
        <dbReference type="ARBA" id="ARBA00022729"/>
    </source>
</evidence>
<dbReference type="AlphaFoldDB" id="A0A9J6ZPS9"/>
<keyword evidence="5" id="KW-0998">Cell outer membrane</keyword>
<evidence type="ECO:0000256" key="5">
    <source>
        <dbReference type="ARBA" id="ARBA00023237"/>
    </source>
</evidence>
<evidence type="ECO:0000259" key="7">
    <source>
        <dbReference type="Pfam" id="PF07980"/>
    </source>
</evidence>
<dbReference type="Gene3D" id="1.25.40.390">
    <property type="match status" value="1"/>
</dbReference>
<proteinExistence type="inferred from homology"/>
<dbReference type="SUPFAM" id="SSF48452">
    <property type="entry name" value="TPR-like"/>
    <property type="match status" value="1"/>
</dbReference>
<reference evidence="8" key="2">
    <citation type="submission" date="2022-06" db="EMBL/GenBank/DDBJ databases">
        <title>Xiashengella guii gen. nov. sp. nov., a bacterium isolated form anaerobic digestion tank.</title>
        <authorList>
            <person name="Huang H."/>
        </authorList>
    </citation>
    <scope>NUCLEOTIDE SEQUENCE</scope>
    <source>
        <strain evidence="8">Ai-910</strain>
    </source>
</reference>
<dbReference type="KEGG" id="alkq:M9189_10400"/>
<reference evidence="8" key="1">
    <citation type="submission" date="2022-05" db="EMBL/GenBank/DDBJ databases">
        <authorList>
            <person name="Sun X."/>
        </authorList>
    </citation>
    <scope>NUCLEOTIDE SEQUENCE</scope>
    <source>
        <strain evidence="8">Ai-910</strain>
    </source>
</reference>